<dbReference type="STRING" id="1653476.THC_0461"/>
<dbReference type="InterPro" id="IPR049312">
    <property type="entry name" value="GIDA_C_N"/>
</dbReference>
<feature type="domain" description="tRNA uridine 5-carboxymethylaminomethyl modification enzyme C-terminal subdomain" evidence="13">
    <location>
        <begin position="545"/>
        <end position="616"/>
    </location>
</feature>
<feature type="binding site" evidence="12">
    <location>
        <begin position="274"/>
        <end position="288"/>
    </location>
    <ligand>
        <name>NAD(+)</name>
        <dbReference type="ChEBI" id="CHEBI:57540"/>
    </ligand>
</feature>
<dbReference type="FunFam" id="1.10.150.570:FF:000001">
    <property type="entry name" value="tRNA uridine 5-carboxymethylaminomethyl modification enzyme MnmG"/>
    <property type="match status" value="1"/>
</dbReference>
<accession>A0A0U5AUD2</accession>
<evidence type="ECO:0000256" key="2">
    <source>
        <dbReference type="ARBA" id="ARBA00003717"/>
    </source>
</evidence>
<comment type="similarity">
    <text evidence="3 12">Belongs to the MnmG family.</text>
</comment>
<evidence type="ECO:0000256" key="10">
    <source>
        <dbReference type="ARBA" id="ARBA00025948"/>
    </source>
</evidence>
<dbReference type="FunFam" id="3.50.50.60:FF:000002">
    <property type="entry name" value="tRNA uridine 5-carboxymethylaminomethyl modification enzyme MnmG"/>
    <property type="match status" value="1"/>
</dbReference>
<dbReference type="InterPro" id="IPR004416">
    <property type="entry name" value="MnmG"/>
</dbReference>
<dbReference type="GO" id="GO:0002098">
    <property type="term" value="P:tRNA wobble uridine modification"/>
    <property type="evidence" value="ECO:0007669"/>
    <property type="project" value="InterPro"/>
</dbReference>
<dbReference type="InterPro" id="IPR026904">
    <property type="entry name" value="MnmG_C"/>
</dbReference>
<dbReference type="PROSITE" id="PS01281">
    <property type="entry name" value="GIDA_2"/>
    <property type="match status" value="1"/>
</dbReference>
<comment type="subunit">
    <text evidence="10 12">Homodimer. Heterotetramer of two MnmE and two MnmG subunits.</text>
</comment>
<feature type="binding site" evidence="12">
    <location>
        <position position="371"/>
    </location>
    <ligand>
        <name>FAD</name>
        <dbReference type="ChEBI" id="CHEBI:57692"/>
    </ligand>
</feature>
<feature type="binding site" evidence="12">
    <location>
        <begin position="13"/>
        <end position="18"/>
    </location>
    <ligand>
        <name>FAD</name>
        <dbReference type="ChEBI" id="CHEBI:57692"/>
    </ligand>
</feature>
<evidence type="ECO:0000256" key="3">
    <source>
        <dbReference type="ARBA" id="ARBA00007653"/>
    </source>
</evidence>
<keyword evidence="6 12" id="KW-0285">Flavoprotein</keyword>
<keyword evidence="15" id="KW-1185">Reference proteome</keyword>
<evidence type="ECO:0000256" key="8">
    <source>
        <dbReference type="ARBA" id="ARBA00022827"/>
    </source>
</evidence>
<evidence type="ECO:0000256" key="9">
    <source>
        <dbReference type="ARBA" id="ARBA00023027"/>
    </source>
</evidence>
<dbReference type="SMART" id="SM01228">
    <property type="entry name" value="GIDA_assoc_3"/>
    <property type="match status" value="1"/>
</dbReference>
<dbReference type="FunFam" id="3.50.50.60:FF:000010">
    <property type="entry name" value="tRNA uridine 5-carboxymethylaminomethyl modification enzyme MnmG"/>
    <property type="match status" value="1"/>
</dbReference>
<dbReference type="PANTHER" id="PTHR11806">
    <property type="entry name" value="GLUCOSE INHIBITED DIVISION PROTEIN A"/>
    <property type="match status" value="1"/>
</dbReference>
<dbReference type="KEGG" id="cthi:THC_0461"/>
<evidence type="ECO:0000256" key="11">
    <source>
        <dbReference type="ARBA" id="ARBA00031800"/>
    </source>
</evidence>
<evidence type="ECO:0000256" key="5">
    <source>
        <dbReference type="ARBA" id="ARBA00022490"/>
    </source>
</evidence>
<keyword evidence="7 12" id="KW-0819">tRNA processing</keyword>
<dbReference type="InterPro" id="IPR036188">
    <property type="entry name" value="FAD/NAD-bd_sf"/>
</dbReference>
<gene>
    <name evidence="12" type="primary">mnmG</name>
    <name evidence="12" type="synonym">gidA</name>
    <name evidence="14" type="ORF">THC_0461</name>
</gene>
<dbReference type="InterPro" id="IPR002218">
    <property type="entry name" value="MnmG-rel"/>
</dbReference>
<dbReference type="HAMAP" id="MF_00129">
    <property type="entry name" value="MnmG_GidA"/>
    <property type="match status" value="1"/>
</dbReference>
<evidence type="ECO:0000256" key="12">
    <source>
        <dbReference type="HAMAP-Rule" id="MF_00129"/>
    </source>
</evidence>
<dbReference type="Gene3D" id="3.50.50.60">
    <property type="entry name" value="FAD/NAD(P)-binding domain"/>
    <property type="match status" value="2"/>
</dbReference>
<dbReference type="GO" id="GO:0030488">
    <property type="term" value="P:tRNA methylation"/>
    <property type="evidence" value="ECO:0007669"/>
    <property type="project" value="TreeGrafter"/>
</dbReference>
<dbReference type="NCBIfam" id="TIGR00136">
    <property type="entry name" value="mnmG_gidA"/>
    <property type="match status" value="1"/>
</dbReference>
<dbReference type="PRINTS" id="PR00411">
    <property type="entry name" value="PNDRDTASEI"/>
</dbReference>
<sequence length="637" mass="71938">MKFLEEFDVIVIGAGHAGIEASLASARMGCRTLLLTISLDRIGAMSCNPSIGGIGKGHLVKEIDALGGEMALAIDETGIQFRKLNTKKGPAVRATRAQADRFRYQTRMKGVLERIPNLHLRQASVSQLLIKDKRIIGIRTRTGEEYGAKAVVIAAGTFMHGLIHIGLESFPAGRLGDPPSNRLPDHLKELGLALGRFKTGTCPRLDGRTIDYSKCELQWGDYPPPLFSFKNRRKRPPLPQVPCFITYTNSMTHEIIRKALDRSPLFTGRIKSRGVRYCPSIEDKIFRFADKERHQVFLEPEGLDTIEVYPNGISNSLPLDVQIEMVRSIPGLEKAVILRPGYGIEYDFVYPDQLKHTLETRLIEGLFLAGQINGTTGYEEAAAQGLIAGINAALKAKDEEPFILDRSQAYIGVLIDDLVTKGTDEPYRMFTSRAEYRLLLREDNADLRLTELGRKLGLVDDERWEIYLDRKEKRLRLLESLKEIKVSPGLINSYLENIGSTPLKDPIRLFDLLRRPEIEISFLVELIDELKRYSQDILEEVEIEVKYSGYLEKQQREVEKFKKLENMLIPENIDYFEVAGLSNEVREKLSRHRPLSLGQALRIPGITPSAISAIQIYLKKRGFKSEKEDSPAHSKVN</sequence>
<evidence type="ECO:0000256" key="1">
    <source>
        <dbReference type="ARBA" id="ARBA00001974"/>
    </source>
</evidence>
<dbReference type="PANTHER" id="PTHR11806:SF0">
    <property type="entry name" value="PROTEIN MTO1 HOMOLOG, MITOCHONDRIAL"/>
    <property type="match status" value="1"/>
</dbReference>
<comment type="cofactor">
    <cofactor evidence="1 12">
        <name>FAD</name>
        <dbReference type="ChEBI" id="CHEBI:57692"/>
    </cofactor>
</comment>
<reference evidence="15" key="2">
    <citation type="journal article" date="2016" name="Int. J. Syst. Evol. Microbiol.">
        <title>Caldimicrobium thiodismutans sp. nov., a sulfur-disproportionating bacterium isolated from a hot spring.</title>
        <authorList>
            <person name="Kojima H."/>
            <person name="Umezawa K."/>
            <person name="Fukui M."/>
        </authorList>
    </citation>
    <scope>NUCLEOTIDE SEQUENCE [LARGE SCALE GENOMIC DNA]</scope>
    <source>
        <strain evidence="15">TF1</strain>
    </source>
</reference>
<dbReference type="AlphaFoldDB" id="A0A0U5AUD2"/>
<keyword evidence="5 12" id="KW-0963">Cytoplasm</keyword>
<keyword evidence="9 12" id="KW-0520">NAD</keyword>
<dbReference type="InterPro" id="IPR020595">
    <property type="entry name" value="MnmG-rel_CS"/>
</dbReference>
<evidence type="ECO:0000259" key="13">
    <source>
        <dbReference type="SMART" id="SM01228"/>
    </source>
</evidence>
<evidence type="ECO:0000256" key="7">
    <source>
        <dbReference type="ARBA" id="ARBA00022694"/>
    </source>
</evidence>
<name>A0A0U5AUD2_9BACT</name>
<comment type="subcellular location">
    <subcellularLocation>
        <location evidence="12">Cytoplasm</location>
    </subcellularLocation>
</comment>
<dbReference type="Pfam" id="PF01134">
    <property type="entry name" value="GIDA"/>
    <property type="match status" value="1"/>
</dbReference>
<dbReference type="SUPFAM" id="SSF51905">
    <property type="entry name" value="FAD/NAD(P)-binding domain"/>
    <property type="match status" value="1"/>
</dbReference>
<comment type="function">
    <text evidence="2 12">NAD-binding protein involved in the addition of a carboxymethylaminomethyl (cmnm) group at the wobble position (U34) of certain tRNAs, forming tRNA-cmnm(5)s(2)U34.</text>
</comment>
<dbReference type="GO" id="GO:0050660">
    <property type="term" value="F:flavin adenine dinucleotide binding"/>
    <property type="evidence" value="ECO:0007669"/>
    <property type="project" value="UniProtKB-UniRule"/>
</dbReference>
<dbReference type="Proteomes" id="UP000068196">
    <property type="component" value="Chromosome"/>
</dbReference>
<dbReference type="Gene3D" id="1.10.150.570">
    <property type="entry name" value="GidA associated domain, C-terminal subdomain"/>
    <property type="match status" value="1"/>
</dbReference>
<dbReference type="PROSITE" id="PS01280">
    <property type="entry name" value="GIDA_1"/>
    <property type="match status" value="1"/>
</dbReference>
<feature type="binding site" evidence="12">
    <location>
        <position position="125"/>
    </location>
    <ligand>
        <name>FAD</name>
        <dbReference type="ChEBI" id="CHEBI:57692"/>
    </ligand>
</feature>
<feature type="binding site" evidence="12">
    <location>
        <position position="180"/>
    </location>
    <ligand>
        <name>FAD</name>
        <dbReference type="ChEBI" id="CHEBI:57692"/>
    </ligand>
</feature>
<dbReference type="InterPro" id="IPR044920">
    <property type="entry name" value="MnmG_C_subdom_sf"/>
</dbReference>
<dbReference type="Pfam" id="PF13932">
    <property type="entry name" value="SAM_GIDA_C"/>
    <property type="match status" value="1"/>
</dbReference>
<protein>
    <recommendedName>
        <fullName evidence="4 12">tRNA uridine 5-carboxymethylaminomethyl modification enzyme MnmG</fullName>
    </recommendedName>
    <alternativeName>
        <fullName evidence="11 12">Glucose-inhibited division protein A</fullName>
    </alternativeName>
</protein>
<evidence type="ECO:0000256" key="4">
    <source>
        <dbReference type="ARBA" id="ARBA00020461"/>
    </source>
</evidence>
<reference evidence="14 15" key="1">
    <citation type="journal article" date="2016" name="Int. J. Syst. Evol. Microbiol.">
        <title>Caldimicrobium thiodismutans sp. nov., a sulfur-disproportionating bacterium isolated from a hot spring, and emended description of the genus Caldimicrobium.</title>
        <authorList>
            <person name="Kojima H."/>
            <person name="Umezawa K."/>
            <person name="Fukui M."/>
        </authorList>
    </citation>
    <scope>NUCLEOTIDE SEQUENCE [LARGE SCALE GENOMIC DNA]</scope>
    <source>
        <strain evidence="14 15">TF1</strain>
    </source>
</reference>
<dbReference type="PATRIC" id="fig|1653476.3.peg.475"/>
<dbReference type="InterPro" id="IPR047001">
    <property type="entry name" value="MnmG_C_subdom"/>
</dbReference>
<keyword evidence="8 12" id="KW-0274">FAD</keyword>
<dbReference type="EMBL" id="AP014945">
    <property type="protein sequence ID" value="BAU22856.1"/>
    <property type="molecule type" value="Genomic_DNA"/>
</dbReference>
<proteinExistence type="inferred from homology"/>
<dbReference type="Pfam" id="PF21680">
    <property type="entry name" value="GIDA_C_1st"/>
    <property type="match status" value="1"/>
</dbReference>
<evidence type="ECO:0000256" key="6">
    <source>
        <dbReference type="ARBA" id="ARBA00022630"/>
    </source>
</evidence>
<evidence type="ECO:0000313" key="14">
    <source>
        <dbReference type="EMBL" id="BAU22856.1"/>
    </source>
</evidence>
<dbReference type="OrthoDB" id="9815560at2"/>
<dbReference type="InterPro" id="IPR040131">
    <property type="entry name" value="MnmG_N"/>
</dbReference>
<organism evidence="14 15">
    <name type="scientific">Caldimicrobium thiodismutans</name>
    <dbReference type="NCBI Taxonomy" id="1653476"/>
    <lineage>
        <taxon>Bacteria</taxon>
        <taxon>Pseudomonadati</taxon>
        <taxon>Thermodesulfobacteriota</taxon>
        <taxon>Thermodesulfobacteria</taxon>
        <taxon>Thermodesulfobacteriales</taxon>
        <taxon>Thermodesulfobacteriaceae</taxon>
        <taxon>Caldimicrobium</taxon>
    </lineage>
</organism>
<dbReference type="RefSeq" id="WP_068516568.1">
    <property type="nucleotide sequence ID" value="NZ_AP014945.1"/>
</dbReference>
<evidence type="ECO:0000313" key="15">
    <source>
        <dbReference type="Proteomes" id="UP000068196"/>
    </source>
</evidence>
<dbReference type="GO" id="GO:0005829">
    <property type="term" value="C:cytosol"/>
    <property type="evidence" value="ECO:0007669"/>
    <property type="project" value="TreeGrafter"/>
</dbReference>
<dbReference type="Gene3D" id="1.10.10.1800">
    <property type="entry name" value="tRNA uridine 5-carboxymethylaminomethyl modification enzyme MnmG/GidA"/>
    <property type="match status" value="1"/>
</dbReference>